<dbReference type="Proteomes" id="UP000237246">
    <property type="component" value="Unassembled WGS sequence"/>
</dbReference>
<dbReference type="InterPro" id="IPR028325">
    <property type="entry name" value="VG_K_chnl"/>
</dbReference>
<dbReference type="InterPro" id="IPR003970">
    <property type="entry name" value="K_chnl_volt-dep_Kv8.1"/>
</dbReference>
<evidence type="ECO:0000256" key="7">
    <source>
        <dbReference type="ARBA" id="ARBA00022692"/>
    </source>
</evidence>
<comment type="subunit">
    <text evidence="13">Heteromultimer with KCNB1 and KCNB2. Interacts with KCNC4 and KCND1.</text>
</comment>
<dbReference type="SMART" id="SM00225">
    <property type="entry name" value="BTB"/>
    <property type="match status" value="1"/>
</dbReference>
<dbReference type="EMBL" id="PPHD01093996">
    <property type="protein sequence ID" value="POI19816.1"/>
    <property type="molecule type" value="Genomic_DNA"/>
</dbReference>
<evidence type="ECO:0000259" key="15">
    <source>
        <dbReference type="SMART" id="SM00225"/>
    </source>
</evidence>
<evidence type="ECO:0000256" key="3">
    <source>
        <dbReference type="ARBA" id="ARBA00009030"/>
    </source>
</evidence>
<keyword evidence="11" id="KW-0407">Ion channel</keyword>
<evidence type="ECO:0000256" key="14">
    <source>
        <dbReference type="ARBA" id="ARBA00032563"/>
    </source>
</evidence>
<dbReference type="SUPFAM" id="SSF54695">
    <property type="entry name" value="POZ domain"/>
    <property type="match status" value="1"/>
</dbReference>
<evidence type="ECO:0000256" key="11">
    <source>
        <dbReference type="ARBA" id="ARBA00023303"/>
    </source>
</evidence>
<dbReference type="OrthoDB" id="296522at2759"/>
<evidence type="ECO:0000256" key="13">
    <source>
        <dbReference type="ARBA" id="ARBA00025980"/>
    </source>
</evidence>
<sequence length="154" mass="17158">MSLNSQASLEEQGNSTSLGSLDCSVFSSEEEQGPLLQKVVPSLDCFTINVGGSRFVMSQQTLSCYPDTRLGKLAVVVSAARDVASGLLELCDDANLVENEYFFDRSSQAFHYILNYYQTGRLHVMEQLCALSFLQEIQYWGLDELSIDSCCRDR</sequence>
<evidence type="ECO:0000256" key="2">
    <source>
        <dbReference type="ARBA" id="ARBA00004236"/>
    </source>
</evidence>
<keyword evidence="6" id="KW-1003">Cell membrane</keyword>
<dbReference type="InterPro" id="IPR000210">
    <property type="entry name" value="BTB/POZ_dom"/>
</dbReference>
<name>A0A2P4S6T3_BAMTH</name>
<feature type="domain" description="BTB" evidence="15">
    <location>
        <begin position="44"/>
        <end position="154"/>
    </location>
</feature>
<keyword evidence="17" id="KW-1185">Reference proteome</keyword>
<evidence type="ECO:0000256" key="12">
    <source>
        <dbReference type="ARBA" id="ARBA00024762"/>
    </source>
</evidence>
<protein>
    <recommendedName>
        <fullName evidence="4">Potassium voltage-gated channel subfamily V member 1</fullName>
    </recommendedName>
    <alternativeName>
        <fullName evidence="14">Voltage-gated potassium channel subunit Kv8.1</fullName>
    </alternativeName>
</protein>
<dbReference type="AlphaFoldDB" id="A0A2P4S6T3"/>
<proteinExistence type="inferred from homology"/>
<dbReference type="InterPro" id="IPR003131">
    <property type="entry name" value="T1-type_BTB"/>
</dbReference>
<dbReference type="GO" id="GO:0008076">
    <property type="term" value="C:voltage-gated potassium channel complex"/>
    <property type="evidence" value="ECO:0007669"/>
    <property type="project" value="InterPro"/>
</dbReference>
<dbReference type="InterPro" id="IPR011333">
    <property type="entry name" value="SKP1/BTB/POZ_sf"/>
</dbReference>
<comment type="function">
    <text evidence="12">Potassium channel subunit that does not form functional channels by itself. Modulates KCNB1 and KCNB2 channel activity by shifting the threshold for inactivation to more negative values and by slowing the rate of inactivation. Can down-regulate the channel activity of KCNB1, KCNB2, KCNC4 and KCND1, possibly by trapping them in intracellular membranes.</text>
</comment>
<dbReference type="Gene3D" id="3.30.710.10">
    <property type="entry name" value="Potassium Channel Kv1.1, Chain A"/>
    <property type="match status" value="1"/>
</dbReference>
<organism evidence="16 17">
    <name type="scientific">Bambusicola thoracicus</name>
    <name type="common">Chinese bamboo-partridge</name>
    <name type="synonym">Perdix thoracica</name>
    <dbReference type="NCBI Taxonomy" id="9083"/>
    <lineage>
        <taxon>Eukaryota</taxon>
        <taxon>Metazoa</taxon>
        <taxon>Chordata</taxon>
        <taxon>Craniata</taxon>
        <taxon>Vertebrata</taxon>
        <taxon>Euteleostomi</taxon>
        <taxon>Archelosauria</taxon>
        <taxon>Archosauria</taxon>
        <taxon>Dinosauria</taxon>
        <taxon>Saurischia</taxon>
        <taxon>Theropoda</taxon>
        <taxon>Coelurosauria</taxon>
        <taxon>Aves</taxon>
        <taxon>Neognathae</taxon>
        <taxon>Galloanserae</taxon>
        <taxon>Galliformes</taxon>
        <taxon>Phasianidae</taxon>
        <taxon>Perdicinae</taxon>
        <taxon>Bambusicola</taxon>
    </lineage>
</organism>
<evidence type="ECO:0000256" key="6">
    <source>
        <dbReference type="ARBA" id="ARBA00022475"/>
    </source>
</evidence>
<dbReference type="GO" id="GO:0001508">
    <property type="term" value="P:action potential"/>
    <property type="evidence" value="ECO:0007669"/>
    <property type="project" value="TreeGrafter"/>
</dbReference>
<keyword evidence="5" id="KW-0813">Transport</keyword>
<dbReference type="GO" id="GO:0012505">
    <property type="term" value="C:endomembrane system"/>
    <property type="evidence" value="ECO:0007669"/>
    <property type="project" value="UniProtKB-SubCell"/>
</dbReference>
<comment type="caution">
    <text evidence="16">The sequence shown here is derived from an EMBL/GenBank/DDBJ whole genome shotgun (WGS) entry which is preliminary data.</text>
</comment>
<gene>
    <name evidence="16" type="ORF">CIB84_016439</name>
</gene>
<dbReference type="PANTHER" id="PTHR11537:SF38">
    <property type="entry name" value="POTASSIUM VOLTAGE-GATED CHANNEL SUBFAMILY V MEMBER 1"/>
    <property type="match status" value="1"/>
</dbReference>
<keyword evidence="7" id="KW-0812">Transmembrane</keyword>
<keyword evidence="8" id="KW-1133">Transmembrane helix</keyword>
<evidence type="ECO:0000256" key="10">
    <source>
        <dbReference type="ARBA" id="ARBA00023136"/>
    </source>
</evidence>
<keyword evidence="9" id="KW-0406">Ion transport</keyword>
<evidence type="ECO:0000256" key="8">
    <source>
        <dbReference type="ARBA" id="ARBA00022989"/>
    </source>
</evidence>
<reference evidence="16 17" key="1">
    <citation type="submission" date="2018-01" db="EMBL/GenBank/DDBJ databases">
        <title>Comparison of the Chinese Bamboo Partridge and Red Junglefowl genome sequences highlights the importance of demography in genome evolution.</title>
        <authorList>
            <person name="Tiley G.P."/>
            <person name="Kimball R.T."/>
            <person name="Braun E.L."/>
            <person name="Burleigh J.G."/>
        </authorList>
    </citation>
    <scope>NUCLEOTIDE SEQUENCE [LARGE SCALE GENOMIC DNA]</scope>
    <source>
        <strain evidence="16">RTK389</strain>
        <tissue evidence="16">Blood</tissue>
    </source>
</reference>
<evidence type="ECO:0000256" key="1">
    <source>
        <dbReference type="ARBA" id="ARBA00004127"/>
    </source>
</evidence>
<dbReference type="FunFam" id="3.30.710.10:FF:000067">
    <property type="entry name" value="Potassium voltage-gated channel subfamily V member 1"/>
    <property type="match status" value="1"/>
</dbReference>
<evidence type="ECO:0000256" key="9">
    <source>
        <dbReference type="ARBA" id="ARBA00023065"/>
    </source>
</evidence>
<dbReference type="GO" id="GO:0005249">
    <property type="term" value="F:voltage-gated potassium channel activity"/>
    <property type="evidence" value="ECO:0007669"/>
    <property type="project" value="InterPro"/>
</dbReference>
<evidence type="ECO:0000313" key="16">
    <source>
        <dbReference type="EMBL" id="POI19816.1"/>
    </source>
</evidence>
<dbReference type="GO" id="GO:0051260">
    <property type="term" value="P:protein homooligomerization"/>
    <property type="evidence" value="ECO:0007669"/>
    <property type="project" value="InterPro"/>
</dbReference>
<dbReference type="Pfam" id="PF02214">
    <property type="entry name" value="BTB_2"/>
    <property type="match status" value="1"/>
</dbReference>
<keyword evidence="10" id="KW-0472">Membrane</keyword>
<dbReference type="PRINTS" id="PR01493">
    <property type="entry name" value="KV8CHANNEL"/>
</dbReference>
<evidence type="ECO:0000256" key="5">
    <source>
        <dbReference type="ARBA" id="ARBA00022448"/>
    </source>
</evidence>
<accession>A0A2P4S6T3</accession>
<comment type="similarity">
    <text evidence="3">Belongs to the potassium channel family. V (TC 1.A.1.2) subfamily. Kv8.1/KCNV1 sub-subfamily.</text>
</comment>
<comment type="subcellular location">
    <subcellularLocation>
        <location evidence="2">Cell membrane</location>
    </subcellularLocation>
    <subcellularLocation>
        <location evidence="1">Endomembrane system</location>
        <topology evidence="1">Multi-pass membrane protein</topology>
    </subcellularLocation>
</comment>
<evidence type="ECO:0000313" key="17">
    <source>
        <dbReference type="Proteomes" id="UP000237246"/>
    </source>
</evidence>
<evidence type="ECO:0000256" key="4">
    <source>
        <dbReference type="ARBA" id="ARBA00020321"/>
    </source>
</evidence>
<dbReference type="PANTHER" id="PTHR11537">
    <property type="entry name" value="VOLTAGE-GATED POTASSIUM CHANNEL"/>
    <property type="match status" value="1"/>
</dbReference>